<keyword evidence="3" id="KW-1185">Reference proteome</keyword>
<dbReference type="EMBL" id="LGEM01000024">
    <property type="protein sequence ID" value="KUP97462.1"/>
    <property type="molecule type" value="Genomic_DNA"/>
</dbReference>
<evidence type="ECO:0000313" key="2">
    <source>
        <dbReference type="EMBL" id="KUP97462.1"/>
    </source>
</evidence>
<reference evidence="3" key="1">
    <citation type="journal article" date="2017" name="Acta Aliment.">
        <title>Plant polysaccharide degrading enzyme system of Thermpbifida cellulosilytica TB100 revealed by de novo genome project data.</title>
        <authorList>
            <person name="Toth A."/>
            <person name="Baka E."/>
            <person name="Luzics S."/>
            <person name="Bata-Vidacs I."/>
            <person name="Nagy I."/>
            <person name="Balint B."/>
            <person name="Herceg R."/>
            <person name="Olasz F."/>
            <person name="Wilk T."/>
            <person name="Nagy T."/>
            <person name="Kriszt B."/>
            <person name="Nagy I."/>
            <person name="Kukolya J."/>
        </authorList>
    </citation>
    <scope>NUCLEOTIDE SEQUENCE [LARGE SCALE GENOMIC DNA]</scope>
    <source>
        <strain evidence="3">TB100</strain>
    </source>
</reference>
<protein>
    <recommendedName>
        <fullName evidence="1">DUF397 domain-containing protein</fullName>
    </recommendedName>
</protein>
<evidence type="ECO:0000259" key="1">
    <source>
        <dbReference type="Pfam" id="PF04149"/>
    </source>
</evidence>
<dbReference type="AlphaFoldDB" id="A0A147KJJ1"/>
<evidence type="ECO:0000313" key="3">
    <source>
        <dbReference type="Proteomes" id="UP000074382"/>
    </source>
</evidence>
<name>A0A147KJJ1_THECS</name>
<dbReference type="STRING" id="665004.AC529_06345"/>
<dbReference type="RefSeq" id="WP_068757444.1">
    <property type="nucleotide sequence ID" value="NZ_KQ950183.1"/>
</dbReference>
<dbReference type="Proteomes" id="UP000074382">
    <property type="component" value="Unassembled WGS sequence"/>
</dbReference>
<organism evidence="2 3">
    <name type="scientific">Thermobifida cellulosilytica TB100</name>
    <dbReference type="NCBI Taxonomy" id="665004"/>
    <lineage>
        <taxon>Bacteria</taxon>
        <taxon>Bacillati</taxon>
        <taxon>Actinomycetota</taxon>
        <taxon>Actinomycetes</taxon>
        <taxon>Streptosporangiales</taxon>
        <taxon>Nocardiopsidaceae</taxon>
        <taxon>Thermobifida</taxon>
    </lineage>
</organism>
<feature type="domain" description="DUF397" evidence="1">
    <location>
        <begin position="6"/>
        <end position="58"/>
    </location>
</feature>
<sequence length="62" mass="7034">MELRKQWRKSSYSAGNGGACVEVAETASRVLVRDTRHRELGHLEFGHREWAGLLRAVKTGRL</sequence>
<gene>
    <name evidence="2" type="ORF">AC529_06345</name>
</gene>
<dbReference type="Pfam" id="PF04149">
    <property type="entry name" value="DUF397"/>
    <property type="match status" value="1"/>
</dbReference>
<dbReference type="OrthoDB" id="3482502at2"/>
<dbReference type="InterPro" id="IPR007278">
    <property type="entry name" value="DUF397"/>
</dbReference>
<accession>A0A147KJJ1</accession>
<comment type="caution">
    <text evidence="2">The sequence shown here is derived from an EMBL/GenBank/DDBJ whole genome shotgun (WGS) entry which is preliminary data.</text>
</comment>
<proteinExistence type="predicted"/>